<proteinExistence type="predicted"/>
<dbReference type="EMBL" id="LAVV01009568">
    <property type="protein sequence ID" value="KNZ50370.1"/>
    <property type="molecule type" value="Genomic_DNA"/>
</dbReference>
<accession>A0A0L6URC7</accession>
<dbReference type="Proteomes" id="UP000037035">
    <property type="component" value="Unassembled WGS sequence"/>
</dbReference>
<gene>
    <name evidence="1" type="ORF">VP01_445g1</name>
</gene>
<reference evidence="1 2" key="1">
    <citation type="submission" date="2015-08" db="EMBL/GenBank/DDBJ databases">
        <title>Next Generation Sequencing and Analysis of the Genome of Puccinia sorghi L Schw, the Causal Agent of Maize Common Rust.</title>
        <authorList>
            <person name="Rochi L."/>
            <person name="Burguener G."/>
            <person name="Darino M."/>
            <person name="Turjanski A."/>
            <person name="Kreff E."/>
            <person name="Dieguez M.J."/>
            <person name="Sacco F."/>
        </authorList>
    </citation>
    <scope>NUCLEOTIDE SEQUENCE [LARGE SCALE GENOMIC DNA]</scope>
    <source>
        <strain evidence="1 2">RO10H11247</strain>
    </source>
</reference>
<protein>
    <submittedName>
        <fullName evidence="1">Putative signal peptide protein</fullName>
    </submittedName>
</protein>
<dbReference type="AlphaFoldDB" id="A0A0L6URC7"/>
<sequence>MPAQDPKPPNGCLCISPLCFLHRCLSCNFSAADKSNQLVPLTQPKALKKLSFVFELPAFHLNALRNFGPHPNCWACLLPPCLYRLVSCNCRTAGMGEQDWTGRALAKIFRVLLETFPKGRGGSLVSKLLTCCISCVASELVGGLGDFETPLEKCFTIGAGCGSGGLEVGGNLLVICGFSGSTNCKLSQKGCRKTPLCCSPQWITAEYRLHGRKKEWLKYIYIYINKEATPGPQAFLYWLYCDRYCLILKMYAPLGESLASEPYIIYTLALRGGAKFLTKTHVVTLDPCLLESTANPKKRDSAPRNSAPHSLYSPICWLEHAGLQANYKGLARWMARAHLEQQKANELTRMRKEKTRLRRAGIQLVRNSNPNHTRFTVPTRTAFGTTCMEGGWVVEGCVAEACMGRRGTESEWRKK</sequence>
<organism evidence="1 2">
    <name type="scientific">Puccinia sorghi</name>
    <dbReference type="NCBI Taxonomy" id="27349"/>
    <lineage>
        <taxon>Eukaryota</taxon>
        <taxon>Fungi</taxon>
        <taxon>Dikarya</taxon>
        <taxon>Basidiomycota</taxon>
        <taxon>Pucciniomycotina</taxon>
        <taxon>Pucciniomycetes</taxon>
        <taxon>Pucciniales</taxon>
        <taxon>Pucciniaceae</taxon>
        <taxon>Puccinia</taxon>
    </lineage>
</organism>
<name>A0A0L6URC7_9BASI</name>
<keyword evidence="2" id="KW-1185">Reference proteome</keyword>
<evidence type="ECO:0000313" key="2">
    <source>
        <dbReference type="Proteomes" id="UP000037035"/>
    </source>
</evidence>
<dbReference type="VEuPathDB" id="FungiDB:VP01_445g1"/>
<comment type="caution">
    <text evidence="1">The sequence shown here is derived from an EMBL/GenBank/DDBJ whole genome shotgun (WGS) entry which is preliminary data.</text>
</comment>
<evidence type="ECO:0000313" key="1">
    <source>
        <dbReference type="EMBL" id="KNZ50370.1"/>
    </source>
</evidence>